<keyword evidence="2" id="KW-0489">Methyltransferase</keyword>
<dbReference type="InterPro" id="IPR029063">
    <property type="entry name" value="SAM-dependent_MTases_sf"/>
</dbReference>
<dbReference type="PANTHER" id="PTHR43591:SF24">
    <property type="entry name" value="2-METHOXY-6-POLYPRENYL-1,4-BENZOQUINOL METHYLASE, MITOCHONDRIAL"/>
    <property type="match status" value="1"/>
</dbReference>
<evidence type="ECO:0000259" key="1">
    <source>
        <dbReference type="Pfam" id="PF08241"/>
    </source>
</evidence>
<gene>
    <name evidence="2" type="ORF">E6H01_12380</name>
</gene>
<dbReference type="Proteomes" id="UP000319353">
    <property type="component" value="Unassembled WGS sequence"/>
</dbReference>
<feature type="domain" description="Methyltransferase type 11" evidence="1">
    <location>
        <begin position="124"/>
        <end position="227"/>
    </location>
</feature>
<dbReference type="Pfam" id="PF08241">
    <property type="entry name" value="Methyltransf_11"/>
    <property type="match status" value="1"/>
</dbReference>
<organism evidence="2 3">
    <name type="scientific">Candidatus Segetimicrobium genomatis</name>
    <dbReference type="NCBI Taxonomy" id="2569760"/>
    <lineage>
        <taxon>Bacteria</taxon>
        <taxon>Bacillati</taxon>
        <taxon>Candidatus Sysuimicrobiota</taxon>
        <taxon>Candidatus Sysuimicrobiia</taxon>
        <taxon>Candidatus Sysuimicrobiales</taxon>
        <taxon>Candidatus Segetimicrobiaceae</taxon>
        <taxon>Candidatus Segetimicrobium</taxon>
    </lineage>
</organism>
<dbReference type="AlphaFoldDB" id="A0A537KRU2"/>
<dbReference type="GO" id="GO:0008757">
    <property type="term" value="F:S-adenosylmethionine-dependent methyltransferase activity"/>
    <property type="evidence" value="ECO:0007669"/>
    <property type="project" value="InterPro"/>
</dbReference>
<evidence type="ECO:0000313" key="3">
    <source>
        <dbReference type="Proteomes" id="UP000319353"/>
    </source>
</evidence>
<protein>
    <submittedName>
        <fullName evidence="2">Class I SAM-dependent methyltransferase</fullName>
    </submittedName>
</protein>
<dbReference type="GO" id="GO:0032259">
    <property type="term" value="P:methylation"/>
    <property type="evidence" value="ECO:0007669"/>
    <property type="project" value="UniProtKB-KW"/>
</dbReference>
<proteinExistence type="predicted"/>
<keyword evidence="2" id="KW-0808">Transferase</keyword>
<sequence length="338" mass="37178">MRRSDHCASQPHVDVNHWFIPGGHDSLPGKRLVVTRSGAACRRECRTRGPAGVVVGQGPTGALRLDGAHSLGIWAAGVVVGLRTLRKEPVLGLKRLALPVSYWRSVEFAYVWRQLKQPAGARILDVGSPKDLAAMLARHKSYQVVATDLLPEAVLLSRRYASAQRLEGRDPGRVHSEVQDGRALTYADGSFDAAYSVSVLEHIPDSGDSAAIRELIRVVRPGGVVVVTVPYDRNYRETFVKGPVYERKPIGSEAIFYERHYDRETLAKRLLSSDAAEVVDLSFWGEGVVRTEALLDRLGPLRLPLSPVEALLSTVLLRQVEPDGSGHPMAAFFTLRRL</sequence>
<evidence type="ECO:0000313" key="2">
    <source>
        <dbReference type="EMBL" id="TMI98422.1"/>
    </source>
</evidence>
<dbReference type="InterPro" id="IPR013216">
    <property type="entry name" value="Methyltransf_11"/>
</dbReference>
<reference evidence="2 3" key="1">
    <citation type="journal article" date="2019" name="Nat. Microbiol.">
        <title>Mediterranean grassland soil C-N compound turnover is dependent on rainfall and depth, and is mediated by genomically divergent microorganisms.</title>
        <authorList>
            <person name="Diamond S."/>
            <person name="Andeer P.F."/>
            <person name="Li Z."/>
            <person name="Crits-Christoph A."/>
            <person name="Burstein D."/>
            <person name="Anantharaman K."/>
            <person name="Lane K.R."/>
            <person name="Thomas B.C."/>
            <person name="Pan C."/>
            <person name="Northen T.R."/>
            <person name="Banfield J.F."/>
        </authorList>
    </citation>
    <scope>NUCLEOTIDE SEQUENCE [LARGE SCALE GENOMIC DNA]</scope>
    <source>
        <strain evidence="2">NP_4</strain>
    </source>
</reference>
<dbReference type="CDD" id="cd02440">
    <property type="entry name" value="AdoMet_MTases"/>
    <property type="match status" value="1"/>
</dbReference>
<accession>A0A537KRU2</accession>
<dbReference type="PANTHER" id="PTHR43591">
    <property type="entry name" value="METHYLTRANSFERASE"/>
    <property type="match status" value="1"/>
</dbReference>
<dbReference type="EMBL" id="VBAL01000169">
    <property type="protein sequence ID" value="TMI98422.1"/>
    <property type="molecule type" value="Genomic_DNA"/>
</dbReference>
<name>A0A537KRU2_9BACT</name>
<comment type="caution">
    <text evidence="2">The sequence shown here is derived from an EMBL/GenBank/DDBJ whole genome shotgun (WGS) entry which is preliminary data.</text>
</comment>
<dbReference type="Gene3D" id="3.40.50.150">
    <property type="entry name" value="Vaccinia Virus protein VP39"/>
    <property type="match status" value="1"/>
</dbReference>
<dbReference type="SUPFAM" id="SSF53335">
    <property type="entry name" value="S-adenosyl-L-methionine-dependent methyltransferases"/>
    <property type="match status" value="1"/>
</dbReference>